<protein>
    <submittedName>
        <fullName evidence="1">Uncharacterized protein</fullName>
    </submittedName>
</protein>
<keyword evidence="2" id="KW-1185">Reference proteome</keyword>
<gene>
    <name evidence="1" type="ORF">MuYL_1217</name>
</gene>
<dbReference type="AlphaFoldDB" id="A0A223NTD8"/>
<reference evidence="1 2" key="1">
    <citation type="submission" date="2017-08" db="EMBL/GenBank/DDBJ databases">
        <title>Complete genome sequence of Mucilaginibacter sp. strain BJC16-A31.</title>
        <authorList>
            <consortium name="Henan University of Science and Technology"/>
            <person name="You X."/>
        </authorList>
    </citation>
    <scope>NUCLEOTIDE SEQUENCE [LARGE SCALE GENOMIC DNA]</scope>
    <source>
        <strain evidence="1 2">BJC16-A31</strain>
    </source>
</reference>
<evidence type="ECO:0000313" key="1">
    <source>
        <dbReference type="EMBL" id="ASU33117.1"/>
    </source>
</evidence>
<dbReference type="EMBL" id="CP022743">
    <property type="protein sequence ID" value="ASU33117.1"/>
    <property type="molecule type" value="Genomic_DNA"/>
</dbReference>
<sequence length="40" mass="4661">MELYIYEVKINANYSNPIFKDLSSNNTCNYARQGLESDEL</sequence>
<proteinExistence type="predicted"/>
<evidence type="ECO:0000313" key="2">
    <source>
        <dbReference type="Proteomes" id="UP000215002"/>
    </source>
</evidence>
<dbReference type="KEGG" id="muc:MuYL_1217"/>
<dbReference type="Proteomes" id="UP000215002">
    <property type="component" value="Chromosome"/>
</dbReference>
<name>A0A223NTD8_9SPHI</name>
<accession>A0A223NTD8</accession>
<organism evidence="1 2">
    <name type="scientific">Mucilaginibacter xinganensis</name>
    <dbReference type="NCBI Taxonomy" id="1234841"/>
    <lineage>
        <taxon>Bacteria</taxon>
        <taxon>Pseudomonadati</taxon>
        <taxon>Bacteroidota</taxon>
        <taxon>Sphingobacteriia</taxon>
        <taxon>Sphingobacteriales</taxon>
        <taxon>Sphingobacteriaceae</taxon>
        <taxon>Mucilaginibacter</taxon>
    </lineage>
</organism>